<sequence length="61" mass="6663">MDGPHRTSAPPPPWGRWSFIFIGLIGVVVVGRVIFCCWKGRQQTTQQVTPVGDIEMVAAAP</sequence>
<gene>
    <name evidence="2" type="ORF">F2Q70_00043793</name>
</gene>
<keyword evidence="1" id="KW-0812">Transmembrane</keyword>
<protein>
    <submittedName>
        <fullName evidence="2">Uncharacterized protein</fullName>
    </submittedName>
</protein>
<comment type="caution">
    <text evidence="2">The sequence shown here is derived from an EMBL/GenBank/DDBJ whole genome shotgun (WGS) entry which is preliminary data.</text>
</comment>
<accession>A0A8S9KHW3</accession>
<dbReference type="AlphaFoldDB" id="A0A8S9KHW3"/>
<reference evidence="2" key="1">
    <citation type="submission" date="2019-12" db="EMBL/GenBank/DDBJ databases">
        <title>Genome sequencing and annotation of Brassica cretica.</title>
        <authorList>
            <person name="Studholme D.J."/>
            <person name="Sarris P.F."/>
        </authorList>
    </citation>
    <scope>NUCLEOTIDE SEQUENCE</scope>
    <source>
        <strain evidence="2">PFS-102/07</strain>
        <tissue evidence="2">Leaf</tissue>
    </source>
</reference>
<keyword evidence="1" id="KW-0472">Membrane</keyword>
<evidence type="ECO:0000313" key="2">
    <source>
        <dbReference type="EMBL" id="KAF2593562.1"/>
    </source>
</evidence>
<evidence type="ECO:0000256" key="1">
    <source>
        <dbReference type="SAM" id="Phobius"/>
    </source>
</evidence>
<dbReference type="EMBL" id="QGKY02000164">
    <property type="protein sequence ID" value="KAF2593562.1"/>
    <property type="molecule type" value="Genomic_DNA"/>
</dbReference>
<feature type="transmembrane region" description="Helical" evidence="1">
    <location>
        <begin position="17"/>
        <end position="38"/>
    </location>
</feature>
<name>A0A8S9KHW3_BRACR</name>
<proteinExistence type="predicted"/>
<organism evidence="2">
    <name type="scientific">Brassica cretica</name>
    <name type="common">Mustard</name>
    <dbReference type="NCBI Taxonomy" id="69181"/>
    <lineage>
        <taxon>Eukaryota</taxon>
        <taxon>Viridiplantae</taxon>
        <taxon>Streptophyta</taxon>
        <taxon>Embryophyta</taxon>
        <taxon>Tracheophyta</taxon>
        <taxon>Spermatophyta</taxon>
        <taxon>Magnoliopsida</taxon>
        <taxon>eudicotyledons</taxon>
        <taxon>Gunneridae</taxon>
        <taxon>Pentapetalae</taxon>
        <taxon>rosids</taxon>
        <taxon>malvids</taxon>
        <taxon>Brassicales</taxon>
        <taxon>Brassicaceae</taxon>
        <taxon>Brassiceae</taxon>
        <taxon>Brassica</taxon>
    </lineage>
</organism>
<keyword evidence="1" id="KW-1133">Transmembrane helix</keyword>